<evidence type="ECO:0000313" key="8">
    <source>
        <dbReference type="EMBL" id="KAJ3184631.1"/>
    </source>
</evidence>
<accession>A0AAD5XQL4</accession>
<dbReference type="Gene3D" id="1.25.10.10">
    <property type="entry name" value="Leucine-rich Repeat Variant"/>
    <property type="match status" value="2"/>
</dbReference>
<comment type="caution">
    <text evidence="8">The sequence shown here is derived from an EMBL/GenBank/DDBJ whole genome shotgun (WGS) entry which is preliminary data.</text>
</comment>
<dbReference type="AlphaFoldDB" id="A0AAD5XQL4"/>
<evidence type="ECO:0000256" key="5">
    <source>
        <dbReference type="RuleBase" id="RU367072"/>
    </source>
</evidence>
<evidence type="ECO:0000256" key="1">
    <source>
        <dbReference type="ARBA" id="ARBA00004123"/>
    </source>
</evidence>
<evidence type="ECO:0000256" key="2">
    <source>
        <dbReference type="ARBA" id="ARBA00009340"/>
    </source>
</evidence>
<feature type="domain" description="MMS19 C-terminal" evidence="6">
    <location>
        <begin position="548"/>
        <end position="1012"/>
    </location>
</feature>
<comment type="similarity">
    <text evidence="2 5">Belongs to the MET18/MMS19 family.</text>
</comment>
<feature type="domain" description="MMS19 N-terminal" evidence="7">
    <location>
        <begin position="40"/>
        <end position="299"/>
    </location>
</feature>
<dbReference type="GO" id="GO:0097361">
    <property type="term" value="C:cytosolic [4Fe-4S] assembly targeting complex"/>
    <property type="evidence" value="ECO:0007669"/>
    <property type="project" value="UniProtKB-UniRule"/>
</dbReference>
<evidence type="ECO:0000313" key="9">
    <source>
        <dbReference type="Proteomes" id="UP001212152"/>
    </source>
</evidence>
<keyword evidence="9" id="KW-1185">Reference proteome</keyword>
<evidence type="ECO:0000259" key="7">
    <source>
        <dbReference type="Pfam" id="PF14500"/>
    </source>
</evidence>
<comment type="function">
    <text evidence="5">Key component of the cytosolic iron-sulfur protein assembly (CIA) complex, a multiprotein complex that mediates the incorporation of iron-sulfur cluster into apoproteins specifically involved in DNA metabolism and genomic integrity. In the CIA complex, MMS19 acts as an adapter between early-acting CIA components and a subset of cellular target iron-sulfur proteins.</text>
</comment>
<sequence>MLVAIDAFLRAPEGSPEAAAAVSSIVAALSKGNSSFLSVVEQLGPQLTHTDPFVRAKGVGVLSSVLLECPPQHIAQNAVNVLVRFYVDRLEDQPSVGEVLKGLNALLKRELVSSQDAELVASSIFKHVAVRTYQQTTRYVAFEIFDLLLRKQLSAIRRMGPSFVSDYMQMMEGEKDPRNLLLAFRTLKLIIATLDYAKHAEDLFGIVFCYFPITFRPPPDDVYGITADDLKVALRECISATPLFAPYSMPLLIEKLARVSGSAKRDALETLTACAPVYGADALLPHSEHLWNYIKEEIFKTADDHNIAAAVAAITAVTLAFSTATVSSSSTKSPLETFLDLAVKDSIHNFKDPELKYGKLSGKMLVAAASACDPACHHVVNAVMPPLLEQCRLRNLPTRQKHLLEVLVEFLKAGQEVYGLTSVSAMDMDDDFLNPILSYKDRLFELFMAATAASSQFMPLRRTGIRGLAALLMSRQLLAGMEVDMAIGQLNNAIVTDPDSEVRQEALRALVAYATAKPDGVLKLTFPAMFSELPERAGTSDLAHISNILDAILALSGAGGLHGHGLQGLIQRLDRVGVLTDFVELDLQYAEALSTTILGILEAPISTAPGAVLVDNKNTISGLAEGIIHPVLVKTISAALAQQEQLLNHPRVLCVWARILGSVMRSLQATHQQPLLDGVVAVFVNGEVSAHLPDVANSAGVAFAPLEAGSPPSQTRLSVLFAAIVCNCRPDVAFPAPDLGSFVDALILRAVHSADPTMAESLAKCAASMINKMRNDAEITTYVQRETVAALHAGMSAGRREAAAHRLQCIYVASWIARALVVRSHPAGYDLSSEILRLLNAAETPQDAQGTVDFACPQAAADAVGIIVHSPDDGVLTRKSFAIVRLLYLQRFFSHAVPFLVQGFPTASLPTRRAYLLALSHLLKDVPKTVLSGSLPQLFPLLLFSLSIPDPGLKLATLETLQALLADCAPAIASRVSSVLEALLDMAAGPATGDRDPMAVRIAALKVLGDLPKKFEYAQLFPHKLTVLARLNRALDDPKRAVRKEAASARNRWFLLLGRA</sequence>
<proteinExistence type="inferred from homology"/>
<evidence type="ECO:0000259" key="6">
    <source>
        <dbReference type="Pfam" id="PF12460"/>
    </source>
</evidence>
<gene>
    <name evidence="8" type="ORF">HDU87_004034</name>
</gene>
<dbReference type="GO" id="GO:0006281">
    <property type="term" value="P:DNA repair"/>
    <property type="evidence" value="ECO:0007669"/>
    <property type="project" value="UniProtKB-UniRule"/>
</dbReference>
<name>A0AAD5XQL4_9FUNG</name>
<dbReference type="InterPro" id="IPR016024">
    <property type="entry name" value="ARM-type_fold"/>
</dbReference>
<dbReference type="InterPro" id="IPR029240">
    <property type="entry name" value="MMS19_N"/>
</dbReference>
<protein>
    <recommendedName>
        <fullName evidence="5">MMS19 nucleotide excision repair protein</fullName>
    </recommendedName>
</protein>
<dbReference type="Proteomes" id="UP001212152">
    <property type="component" value="Unassembled WGS sequence"/>
</dbReference>
<dbReference type="PANTHER" id="PTHR12891:SF0">
    <property type="entry name" value="MMS19 NUCLEOTIDE EXCISION REPAIR PROTEIN HOMOLOG"/>
    <property type="match status" value="1"/>
</dbReference>
<keyword evidence="3" id="KW-0677">Repeat</keyword>
<dbReference type="SUPFAM" id="SSF48371">
    <property type="entry name" value="ARM repeat"/>
    <property type="match status" value="2"/>
</dbReference>
<keyword evidence="4 5" id="KW-0539">Nucleus</keyword>
<dbReference type="GO" id="GO:0016226">
    <property type="term" value="P:iron-sulfur cluster assembly"/>
    <property type="evidence" value="ECO:0007669"/>
    <property type="project" value="UniProtKB-UniRule"/>
</dbReference>
<evidence type="ECO:0000256" key="3">
    <source>
        <dbReference type="ARBA" id="ARBA00022737"/>
    </source>
</evidence>
<keyword evidence="5" id="KW-0234">DNA repair</keyword>
<keyword evidence="5" id="KW-0227">DNA damage</keyword>
<evidence type="ECO:0000256" key="4">
    <source>
        <dbReference type="ARBA" id="ARBA00023242"/>
    </source>
</evidence>
<dbReference type="GO" id="GO:0005634">
    <property type="term" value="C:nucleus"/>
    <property type="evidence" value="ECO:0007669"/>
    <property type="project" value="UniProtKB-SubCell"/>
</dbReference>
<dbReference type="InterPro" id="IPR011989">
    <property type="entry name" value="ARM-like"/>
</dbReference>
<dbReference type="GO" id="GO:0051604">
    <property type="term" value="P:protein maturation"/>
    <property type="evidence" value="ECO:0007669"/>
    <property type="project" value="UniProtKB-UniRule"/>
</dbReference>
<dbReference type="EMBL" id="JADGJQ010000003">
    <property type="protein sequence ID" value="KAJ3184631.1"/>
    <property type="molecule type" value="Genomic_DNA"/>
</dbReference>
<dbReference type="InterPro" id="IPR039920">
    <property type="entry name" value="MMS19"/>
</dbReference>
<comment type="subcellular location">
    <subcellularLocation>
        <location evidence="1 5">Nucleus</location>
    </subcellularLocation>
</comment>
<dbReference type="PANTHER" id="PTHR12891">
    <property type="entry name" value="DNA REPAIR/TRANSCRIPTION PROTEIN MET18/MMS19"/>
    <property type="match status" value="1"/>
</dbReference>
<reference evidence="8" key="1">
    <citation type="submission" date="2020-05" db="EMBL/GenBank/DDBJ databases">
        <title>Phylogenomic resolution of chytrid fungi.</title>
        <authorList>
            <person name="Stajich J.E."/>
            <person name="Amses K."/>
            <person name="Simmons R."/>
            <person name="Seto K."/>
            <person name="Myers J."/>
            <person name="Bonds A."/>
            <person name="Quandt C.A."/>
            <person name="Barry K."/>
            <person name="Liu P."/>
            <person name="Grigoriev I."/>
            <person name="Longcore J.E."/>
            <person name="James T.Y."/>
        </authorList>
    </citation>
    <scope>NUCLEOTIDE SEQUENCE</scope>
    <source>
        <strain evidence="8">JEL0379</strain>
    </source>
</reference>
<dbReference type="Pfam" id="PF14500">
    <property type="entry name" value="MMS19_N"/>
    <property type="match status" value="1"/>
</dbReference>
<dbReference type="InterPro" id="IPR024687">
    <property type="entry name" value="MMS19_C"/>
</dbReference>
<dbReference type="Pfam" id="PF12460">
    <property type="entry name" value="MMS19_C"/>
    <property type="match status" value="1"/>
</dbReference>
<organism evidence="8 9">
    <name type="scientific">Geranomyces variabilis</name>
    <dbReference type="NCBI Taxonomy" id="109894"/>
    <lineage>
        <taxon>Eukaryota</taxon>
        <taxon>Fungi</taxon>
        <taxon>Fungi incertae sedis</taxon>
        <taxon>Chytridiomycota</taxon>
        <taxon>Chytridiomycota incertae sedis</taxon>
        <taxon>Chytridiomycetes</taxon>
        <taxon>Spizellomycetales</taxon>
        <taxon>Powellomycetaceae</taxon>
        <taxon>Geranomyces</taxon>
    </lineage>
</organism>